<dbReference type="PANTHER" id="PTHR10414:SF47">
    <property type="entry name" value="ETHANOLAMINEPHOSPHOTRANSFERASE 1"/>
    <property type="match status" value="1"/>
</dbReference>
<evidence type="ECO:0008006" key="9">
    <source>
        <dbReference type="Google" id="ProtNLM"/>
    </source>
</evidence>
<evidence type="ECO:0000256" key="5">
    <source>
        <dbReference type="ARBA" id="ARBA00023264"/>
    </source>
</evidence>
<dbReference type="MGI" id="MGI:107898">
    <property type="gene designation" value="Selenoi"/>
</dbReference>
<dbReference type="PANTHER" id="PTHR10414">
    <property type="entry name" value="ETHANOLAMINEPHOSPHOTRANSFERASE"/>
    <property type="match status" value="1"/>
</dbReference>
<dbReference type="InterPro" id="IPR014472">
    <property type="entry name" value="CHOPT"/>
</dbReference>
<dbReference type="GO" id="GO:0016020">
    <property type="term" value="C:membrane"/>
    <property type="evidence" value="ECO:0007669"/>
    <property type="project" value="UniProtKB-SubCell"/>
</dbReference>
<keyword evidence="4" id="KW-0444">Lipid biosynthesis</keyword>
<evidence type="ECO:0000256" key="6">
    <source>
        <dbReference type="SAM" id="Phobius"/>
    </source>
</evidence>
<feature type="transmembrane region" description="Helical" evidence="6">
    <location>
        <begin position="87"/>
        <end position="105"/>
    </location>
</feature>
<organism evidence="7">
    <name type="scientific">Mus musculus</name>
    <name type="common">Mouse</name>
    <dbReference type="NCBI Taxonomy" id="10090"/>
    <lineage>
        <taxon>Eukaryota</taxon>
        <taxon>Metazoa</taxon>
        <taxon>Chordata</taxon>
        <taxon>Craniata</taxon>
        <taxon>Vertebrata</taxon>
        <taxon>Euteleostomi</taxon>
        <taxon>Mammalia</taxon>
        <taxon>Eutheria</taxon>
        <taxon>Euarchontoglires</taxon>
        <taxon>Glires</taxon>
        <taxon>Rodentia</taxon>
        <taxon>Myomorpha</taxon>
        <taxon>Muroidea</taxon>
        <taxon>Muridae</taxon>
        <taxon>Murinae</taxon>
        <taxon>Mus</taxon>
        <taxon>Mus</taxon>
    </lineage>
</organism>
<reference evidence="7" key="4">
    <citation type="submission" date="2000-07" db="EMBL/GenBank/DDBJ databases">
        <authorList>
            <person name="Adachi J."/>
            <person name="Aizawa K."/>
            <person name="Akahira S."/>
            <person name="Akimura T."/>
            <person name="Arai A."/>
            <person name="Aono H."/>
            <person name="Arakawa T."/>
            <person name="Bono H."/>
            <person name="Carninci P."/>
            <person name="Fukuda S."/>
            <person name="Fukunishi Y."/>
            <person name="Furuno M."/>
            <person name="Hanagaki T."/>
            <person name="Hara A."/>
            <person name="Hayatsu N."/>
            <person name="Hiramoto K."/>
            <person name="Hiraoka T."/>
            <person name="Hori F."/>
            <person name="Imotani K."/>
            <person name="Ishii Y."/>
            <person name="Itoh M."/>
            <person name="Izawa M."/>
            <person name="Kasukawa T."/>
            <person name="Kato H."/>
            <person name="Kawai J."/>
            <person name="Kojima Y."/>
            <person name="Konno H."/>
            <person name="Kouda M."/>
            <person name="Koya S."/>
            <person name="Kurihara C."/>
            <person name="Matsuyama T."/>
            <person name="Miyazaki A."/>
            <person name="Nishi K."/>
            <person name="Nomura K."/>
            <person name="Numazaki R."/>
            <person name="Ohno M."/>
            <person name="Okazaki Y."/>
            <person name="Okido T."/>
            <person name="Owa C."/>
            <person name="Saito H."/>
            <person name="Saito R."/>
            <person name="Sakai C."/>
            <person name="Sakai K."/>
            <person name="Sano H."/>
            <person name="Sasaki D."/>
            <person name="Shibata K."/>
            <person name="Shibata Y."/>
            <person name="Shinagawa A."/>
            <person name="Shiraki T."/>
            <person name="Sogabe Y."/>
            <person name="Suzuki H."/>
            <person name="Tagami M."/>
            <person name="Tagawa A."/>
            <person name="Takahashi F."/>
            <person name="Tanaka T."/>
            <person name="Tejima Y."/>
            <person name="Toya T."/>
            <person name="Yamamura T."/>
            <person name="Yasunishi A."/>
            <person name="Yoshida K."/>
            <person name="Yoshino M."/>
            <person name="Muramatsu M."/>
            <person name="Hayashizaki Y."/>
        </authorList>
    </citation>
    <scope>NUCLEOTIDE SEQUENCE</scope>
    <source>
        <strain evidence="7">C57BL/6J</strain>
        <tissue evidence="7">Testis</tissue>
    </source>
</reference>
<dbReference type="GO" id="GO:0008654">
    <property type="term" value="P:phospholipid biosynthetic process"/>
    <property type="evidence" value="ECO:0007669"/>
    <property type="project" value="UniProtKB-KW"/>
</dbReference>
<protein>
    <recommendedName>
        <fullName evidence="9">Ethanolaminephosphotransferase 1</fullName>
    </recommendedName>
</protein>
<dbReference type="AGR" id="MGI:107898"/>
<keyword evidence="6" id="KW-0812">Transmembrane</keyword>
<reference evidence="7" key="6">
    <citation type="journal article" date="2002" name="Nature">
        <title>Analysis of the mouse transcriptome based on functional annotation of 60,770 full-length cDNAs.</title>
        <authorList>
            <consortium name="The FANTOM Consortium and the RIKEN Genome Exploration Research Group Phase I and II Team"/>
        </authorList>
    </citation>
    <scope>NUCLEOTIDE SEQUENCE</scope>
    <source>
        <strain evidence="7">C57BL/6J</strain>
        <tissue evidence="7">Testis</tissue>
    </source>
</reference>
<keyword evidence="5" id="KW-1208">Phospholipid metabolism</keyword>
<feature type="transmembrane region" description="Helical" evidence="6">
    <location>
        <begin position="63"/>
        <end position="81"/>
    </location>
</feature>
<reference evidence="7" key="8">
    <citation type="journal article" date="2005" name="Science">
        <title>Antisense Transcription in the Mammalian Transcriptome.</title>
        <authorList>
            <consortium name="RIKEN Genome Exploration Research Group and Genome Science Group (Genome Network Project Core Group) and the FANTOM Consortium"/>
        </authorList>
    </citation>
    <scope>NUCLEOTIDE SEQUENCE</scope>
    <source>
        <strain evidence="7">C57BL/6J</strain>
        <tissue evidence="7">Testis</tissue>
    </source>
</reference>
<reference evidence="7" key="1">
    <citation type="journal article" date="1999" name="Methods Enzymol.">
        <title>High-efficiency full-length cDNA cloning.</title>
        <authorList>
            <person name="Carninci P."/>
            <person name="Hayashizaki Y."/>
        </authorList>
    </citation>
    <scope>NUCLEOTIDE SEQUENCE</scope>
    <source>
        <strain evidence="7">C57BL/6J</strain>
        <tissue evidence="7">Testis</tissue>
    </source>
</reference>
<evidence type="ECO:0000256" key="2">
    <source>
        <dbReference type="ARBA" id="ARBA00010441"/>
    </source>
</evidence>
<keyword evidence="3 6" id="KW-0472">Membrane</keyword>
<reference evidence="7" key="5">
    <citation type="journal article" date="2001" name="Nature">
        <title>Functional annotation of a full-length mouse cDNA collection.</title>
        <authorList>
            <consortium name="The RIKEN Genome Exploration Research Group Phase II Team and the FANTOM Consortium"/>
        </authorList>
    </citation>
    <scope>NUCLEOTIDE SEQUENCE</scope>
    <source>
        <strain evidence="7">C57BL/6J</strain>
        <tissue evidence="7">Testis</tissue>
    </source>
</reference>
<comment type="subcellular location">
    <subcellularLocation>
        <location evidence="1">Membrane</location>
    </subcellularLocation>
</comment>
<evidence type="ECO:0000313" key="8">
    <source>
        <dbReference type="MGI" id="MGI:107898"/>
    </source>
</evidence>
<reference evidence="7" key="2">
    <citation type="journal article" date="2000" name="Genome Res.">
        <title>Normalization and subtraction of cap-trapper-selected cDNAs to prepare full-length cDNA libraries for rapid discovery of new genes.</title>
        <authorList>
            <person name="Carninci P."/>
            <person name="Shibata Y."/>
            <person name="Hayatsu N."/>
            <person name="Sugahara Y."/>
            <person name="Shibata K."/>
            <person name="Itoh M."/>
            <person name="Konno H."/>
            <person name="Okazaki Y."/>
            <person name="Muramatsu M."/>
            <person name="Hayashizaki Y."/>
        </authorList>
    </citation>
    <scope>NUCLEOTIDE SEQUENCE</scope>
    <source>
        <strain evidence="7">C57BL/6J</strain>
        <tissue evidence="7">Testis</tissue>
    </source>
</reference>
<dbReference type="EMBL" id="AK016617">
    <property type="protein sequence ID" value="BAB30340.1"/>
    <property type="molecule type" value="mRNA"/>
</dbReference>
<reference evidence="7" key="7">
    <citation type="journal article" date="2005" name="Science">
        <title>The Transcriptional Landscape of the Mammalian Genome.</title>
        <authorList>
            <consortium name="The FANTOM Consortium"/>
            <consortium name="Riken Genome Exploration Research Group and Genome Science Group (Genome Network Project Core Group)"/>
        </authorList>
    </citation>
    <scope>NUCLEOTIDE SEQUENCE</scope>
    <source>
        <strain evidence="7">C57BL/6J</strain>
        <tissue evidence="7">Testis</tissue>
    </source>
</reference>
<evidence type="ECO:0000313" key="7">
    <source>
        <dbReference type="EMBL" id="BAB30340.1"/>
    </source>
</evidence>
<dbReference type="AlphaFoldDB" id="Q9D4D0"/>
<evidence type="ECO:0000256" key="1">
    <source>
        <dbReference type="ARBA" id="ARBA00004370"/>
    </source>
</evidence>
<proteinExistence type="evidence at transcript level"/>
<dbReference type="PeptideAtlas" id="Q9D4D0"/>
<evidence type="ECO:0000256" key="4">
    <source>
        <dbReference type="ARBA" id="ARBA00023209"/>
    </source>
</evidence>
<gene>
    <name evidence="8" type="primary">Selenoi</name>
    <name evidence="8" type="synonym">D5Wsu178e</name>
    <name evidence="8" type="synonym">Ept1</name>
</gene>
<accession>Q9D4D0</accession>
<reference evidence="7" key="3">
    <citation type="journal article" date="2000" name="Genome Res.">
        <title>RIKEN integrated sequence analysis (RISA) system--384-format sequencing pipeline with 384 multicapillary sequencer.</title>
        <authorList>
            <person name="Shibata K."/>
            <person name="Itoh M."/>
            <person name="Aizawa K."/>
            <person name="Nagaoka S."/>
            <person name="Sasaki N."/>
            <person name="Carninci P."/>
            <person name="Konno H."/>
            <person name="Akiyama J."/>
            <person name="Nishi K."/>
            <person name="Kitsunai T."/>
            <person name="Tashiro H."/>
            <person name="Itoh M."/>
            <person name="Sumi N."/>
            <person name="Ishii Y."/>
            <person name="Nakamura S."/>
            <person name="Hazama M."/>
            <person name="Nishine T."/>
            <person name="Harada A."/>
            <person name="Yamamoto R."/>
            <person name="Matsumoto H."/>
            <person name="Sakaguchi S."/>
            <person name="Ikegami T."/>
            <person name="Kashiwagi K."/>
            <person name="Fujiwake S."/>
            <person name="Inoue K."/>
            <person name="Togawa Y."/>
            <person name="Izawa M."/>
            <person name="Ohara E."/>
            <person name="Watahiki M."/>
            <person name="Yoneda Y."/>
            <person name="Ishikawa T."/>
            <person name="Ozawa K."/>
            <person name="Tanaka T."/>
            <person name="Matsuura S."/>
            <person name="Kawai J."/>
            <person name="Okazaki Y."/>
            <person name="Muramatsu M."/>
            <person name="Inoue Y."/>
            <person name="Kira A."/>
            <person name="Hayashizaki Y."/>
        </authorList>
    </citation>
    <scope>NUCLEOTIDE SEQUENCE</scope>
    <source>
        <strain evidence="7">C57BL/6J</strain>
        <tissue evidence="7">Testis</tissue>
    </source>
</reference>
<name>Q9D4D0_MOUSE</name>
<feature type="transmembrane region" description="Helical" evidence="6">
    <location>
        <begin position="33"/>
        <end position="51"/>
    </location>
</feature>
<keyword evidence="4" id="KW-0443">Lipid metabolism</keyword>
<keyword evidence="6" id="KW-1133">Transmembrane helix</keyword>
<comment type="similarity">
    <text evidence="2">Belongs to the CDP-alcohol phosphatidyltransferase class-I family.</text>
</comment>
<keyword evidence="4" id="KW-0594">Phospholipid biosynthesis</keyword>
<evidence type="ECO:0000256" key="3">
    <source>
        <dbReference type="ARBA" id="ARBA00023136"/>
    </source>
</evidence>
<sequence>MVPFFSPCLLFTLCTVWILWSPSDILEIHPRIFYFMVGTAFANITCQLIVCQMSSTRCPTLNWLLLPLLLVVAAVIVGAATSRLESALLYTLTAAFTLAHIHYGVQVVKQLSRHFQIYPFSLRKPNSD</sequence>